<sequence>MTSKETDVDISEETYASQGSTLPFWKQTELRKLYLIMAFLFIGSTTLGYDSSLLNGLQTMGSWQTCIFGAMPGFGGLFVLLFAPYVADGLGRKKGTAIGCVIVIVGALMQCFPQKGHGPRRDALYLVGRFIMGCGSNISNATCPLLITEIAYP</sequence>
<dbReference type="GO" id="GO:0005351">
    <property type="term" value="F:carbohydrate:proton symporter activity"/>
    <property type="evidence" value="ECO:0007669"/>
    <property type="project" value="TreeGrafter"/>
</dbReference>
<comment type="subcellular location">
    <subcellularLocation>
        <location evidence="1">Membrane</location>
        <topology evidence="1">Multi-pass membrane protein</topology>
    </subcellularLocation>
</comment>
<feature type="transmembrane region" description="Helical" evidence="5">
    <location>
        <begin position="95"/>
        <end position="112"/>
    </location>
</feature>
<name>A0A9P7L7E3_9HYPO</name>
<protein>
    <recommendedName>
        <fullName evidence="8">Major facilitator superfamily (MFS) profile domain-containing protein</fullName>
    </recommendedName>
</protein>
<feature type="transmembrane region" description="Helical" evidence="5">
    <location>
        <begin position="33"/>
        <end position="49"/>
    </location>
</feature>
<evidence type="ECO:0008006" key="8">
    <source>
        <dbReference type="Google" id="ProtNLM"/>
    </source>
</evidence>
<dbReference type="Pfam" id="PF00083">
    <property type="entry name" value="Sugar_tr"/>
    <property type="match status" value="1"/>
</dbReference>
<dbReference type="OrthoDB" id="6133115at2759"/>
<evidence type="ECO:0000256" key="5">
    <source>
        <dbReference type="SAM" id="Phobius"/>
    </source>
</evidence>
<dbReference type="Proteomes" id="UP000750502">
    <property type="component" value="Unassembled WGS sequence"/>
</dbReference>
<keyword evidence="7" id="KW-1185">Reference proteome</keyword>
<keyword evidence="3 5" id="KW-1133">Transmembrane helix</keyword>
<reference evidence="6" key="1">
    <citation type="journal article" date="2020" name="bioRxiv">
        <title>Historical genomics reveals the evolutionary mechanisms behind multiple outbreaks of the host-specific coffee wilt pathogen Fusarium xylarioides.</title>
        <authorList>
            <person name="Peck D."/>
            <person name="Nowell R.W."/>
            <person name="Flood J."/>
            <person name="Ryan M.J."/>
            <person name="Barraclough T.G."/>
        </authorList>
    </citation>
    <scope>NUCLEOTIDE SEQUENCE</scope>
    <source>
        <strain evidence="6">IMI 127659i</strain>
    </source>
</reference>
<organism evidence="6 7">
    <name type="scientific">Fusarium xylarioides</name>
    <dbReference type="NCBI Taxonomy" id="221167"/>
    <lineage>
        <taxon>Eukaryota</taxon>
        <taxon>Fungi</taxon>
        <taxon>Dikarya</taxon>
        <taxon>Ascomycota</taxon>
        <taxon>Pezizomycotina</taxon>
        <taxon>Sordariomycetes</taxon>
        <taxon>Hypocreomycetidae</taxon>
        <taxon>Hypocreales</taxon>
        <taxon>Nectriaceae</taxon>
        <taxon>Fusarium</taxon>
        <taxon>Fusarium fujikuroi species complex</taxon>
    </lineage>
</organism>
<evidence type="ECO:0000256" key="1">
    <source>
        <dbReference type="ARBA" id="ARBA00004141"/>
    </source>
</evidence>
<reference evidence="6" key="2">
    <citation type="submission" date="2020-10" db="EMBL/GenBank/DDBJ databases">
        <authorList>
            <person name="Peck L.D."/>
            <person name="Nowell R.W."/>
            <person name="Flood J."/>
            <person name="Ryan M.J."/>
            <person name="Barraclough T.G."/>
        </authorList>
    </citation>
    <scope>NUCLEOTIDE SEQUENCE</scope>
    <source>
        <strain evidence="6">IMI 127659i</strain>
    </source>
</reference>
<dbReference type="PANTHER" id="PTHR48022">
    <property type="entry name" value="PLASTIDIC GLUCOSE TRANSPORTER 4"/>
    <property type="match status" value="1"/>
</dbReference>
<proteinExistence type="predicted"/>
<dbReference type="PANTHER" id="PTHR48022:SF64">
    <property type="entry name" value="MAJOR FACILITATOR SUPERFAMILY (MFS) PROFILE DOMAIN-CONTAINING PROTEIN"/>
    <property type="match status" value="1"/>
</dbReference>
<dbReference type="EMBL" id="JADFTT010000128">
    <property type="protein sequence ID" value="KAG5767177.1"/>
    <property type="molecule type" value="Genomic_DNA"/>
</dbReference>
<dbReference type="AlphaFoldDB" id="A0A9P7L7E3"/>
<dbReference type="SUPFAM" id="SSF103473">
    <property type="entry name" value="MFS general substrate transporter"/>
    <property type="match status" value="1"/>
</dbReference>
<evidence type="ECO:0000256" key="4">
    <source>
        <dbReference type="ARBA" id="ARBA00023136"/>
    </source>
</evidence>
<evidence type="ECO:0000313" key="7">
    <source>
        <dbReference type="Proteomes" id="UP000750502"/>
    </source>
</evidence>
<evidence type="ECO:0000256" key="2">
    <source>
        <dbReference type="ARBA" id="ARBA00022692"/>
    </source>
</evidence>
<keyword evidence="2 5" id="KW-0812">Transmembrane</keyword>
<comment type="caution">
    <text evidence="6">The sequence shown here is derived from an EMBL/GenBank/DDBJ whole genome shotgun (WGS) entry which is preliminary data.</text>
</comment>
<dbReference type="InterPro" id="IPR005828">
    <property type="entry name" value="MFS_sugar_transport-like"/>
</dbReference>
<gene>
    <name evidence="6" type="ORF">H9Q72_004747</name>
</gene>
<dbReference type="InterPro" id="IPR050360">
    <property type="entry name" value="MFS_Sugar_Transporters"/>
</dbReference>
<keyword evidence="4 5" id="KW-0472">Membrane</keyword>
<evidence type="ECO:0000313" key="6">
    <source>
        <dbReference type="EMBL" id="KAG5767177.1"/>
    </source>
</evidence>
<dbReference type="InterPro" id="IPR036259">
    <property type="entry name" value="MFS_trans_sf"/>
</dbReference>
<feature type="transmembrane region" description="Helical" evidence="5">
    <location>
        <begin position="61"/>
        <end position="83"/>
    </location>
</feature>
<accession>A0A9P7L7E3</accession>
<dbReference type="Gene3D" id="1.20.1250.20">
    <property type="entry name" value="MFS general substrate transporter like domains"/>
    <property type="match status" value="1"/>
</dbReference>
<dbReference type="GO" id="GO:0016020">
    <property type="term" value="C:membrane"/>
    <property type="evidence" value="ECO:0007669"/>
    <property type="project" value="UniProtKB-SubCell"/>
</dbReference>
<evidence type="ECO:0000256" key="3">
    <source>
        <dbReference type="ARBA" id="ARBA00022989"/>
    </source>
</evidence>